<name>A0A3G2T7J8_9GAMM</name>
<evidence type="ECO:0000313" key="1">
    <source>
        <dbReference type="EMBL" id="AYO56310.1"/>
    </source>
</evidence>
<dbReference type="AlphaFoldDB" id="A0A3G2T7J8"/>
<reference evidence="1 2" key="1">
    <citation type="submission" date="2018-10" db="EMBL/GenBank/DDBJ databases">
        <title>The complete genome of Acinetobacter wuhouensis strain WCHAW010062.</title>
        <authorList>
            <person name="Hu Y."/>
            <person name="Long H."/>
            <person name="Feng Y."/>
            <person name="Zong Z."/>
        </authorList>
    </citation>
    <scope>NUCLEOTIDE SEQUENCE [LARGE SCALE GENOMIC DNA]</scope>
    <source>
        <strain evidence="1 2">WCHAW010062</strain>
    </source>
</reference>
<dbReference type="EMBL" id="CP033133">
    <property type="protein sequence ID" value="AYO56310.1"/>
    <property type="molecule type" value="Genomic_DNA"/>
</dbReference>
<proteinExistence type="predicted"/>
<accession>A0A3G2T7J8</accession>
<evidence type="ECO:0000313" key="2">
    <source>
        <dbReference type="Proteomes" id="UP000279962"/>
    </source>
</evidence>
<sequence length="118" mass="13423">MQQVINTGFTAHGDAFSIGALILTRLRRVSGRVIDVMYMVENKMYAQYVIEMSLATKDSELNRYALRLQSLIDQEQPTPVVETVESYPIENEELIQSGATEEEIYKAQVSHHYIGALR</sequence>
<gene>
    <name evidence="1" type="ORF">CDG68_13990</name>
</gene>
<protein>
    <submittedName>
        <fullName evidence="1">Uncharacterized protein</fullName>
    </submittedName>
</protein>
<dbReference type="Proteomes" id="UP000279962">
    <property type="component" value="Chromosome"/>
</dbReference>
<organism evidence="1 2">
    <name type="scientific">Acinetobacter wuhouensis</name>
    <dbReference type="NCBI Taxonomy" id="1879050"/>
    <lineage>
        <taxon>Bacteria</taxon>
        <taxon>Pseudomonadati</taxon>
        <taxon>Pseudomonadota</taxon>
        <taxon>Gammaproteobacteria</taxon>
        <taxon>Moraxellales</taxon>
        <taxon>Moraxellaceae</taxon>
        <taxon>Acinetobacter</taxon>
    </lineage>
</organism>
<dbReference type="RefSeq" id="WP_087552042.1">
    <property type="nucleotide sequence ID" value="NZ_CP033133.1"/>
</dbReference>